<name>X1EMX9_9ZZZZ</name>
<comment type="caution">
    <text evidence="2">The sequence shown here is derived from an EMBL/GenBank/DDBJ whole genome shotgun (WGS) entry which is preliminary data.</text>
</comment>
<dbReference type="EMBL" id="BART01030762">
    <property type="protein sequence ID" value="GAH18449.1"/>
    <property type="molecule type" value="Genomic_DNA"/>
</dbReference>
<sequence length="148" mass="16636">MSGPSSREPALIRDFHCPELMGRMMERVGVAPAEAVRVDGGLAWLEARTKCIFCRHAGECRSWLEEAKTSSATAGFCSNSKFFDSWAEQWATDTDALFDIELLPWRLQQLGLDPEYVKVCYSSTYQNLEKACATCRSRALCERDLARG</sequence>
<dbReference type="Pfam" id="PF20056">
    <property type="entry name" value="DUF6455"/>
    <property type="match status" value="1"/>
</dbReference>
<feature type="domain" description="DUF6455" evidence="1">
    <location>
        <begin position="19"/>
        <end position="88"/>
    </location>
</feature>
<gene>
    <name evidence="2" type="ORF">S01H4_53599</name>
</gene>
<accession>X1EMX9</accession>
<evidence type="ECO:0000259" key="1">
    <source>
        <dbReference type="Pfam" id="PF20056"/>
    </source>
</evidence>
<reference evidence="2" key="1">
    <citation type="journal article" date="2014" name="Front. Microbiol.">
        <title>High frequency of phylogenetically diverse reductive dehalogenase-homologous genes in deep subseafloor sedimentary metagenomes.</title>
        <authorList>
            <person name="Kawai M."/>
            <person name="Futagami T."/>
            <person name="Toyoda A."/>
            <person name="Takaki Y."/>
            <person name="Nishi S."/>
            <person name="Hori S."/>
            <person name="Arai W."/>
            <person name="Tsubouchi T."/>
            <person name="Morono Y."/>
            <person name="Uchiyama I."/>
            <person name="Ito T."/>
            <person name="Fujiyama A."/>
            <person name="Inagaki F."/>
            <person name="Takami H."/>
        </authorList>
    </citation>
    <scope>NUCLEOTIDE SEQUENCE</scope>
    <source>
        <strain evidence="2">Expedition CK06-06</strain>
    </source>
</reference>
<evidence type="ECO:0000313" key="2">
    <source>
        <dbReference type="EMBL" id="GAH18449.1"/>
    </source>
</evidence>
<dbReference type="InterPro" id="IPR045601">
    <property type="entry name" value="DUF6455"/>
</dbReference>
<proteinExistence type="predicted"/>
<organism evidence="2">
    <name type="scientific">marine sediment metagenome</name>
    <dbReference type="NCBI Taxonomy" id="412755"/>
    <lineage>
        <taxon>unclassified sequences</taxon>
        <taxon>metagenomes</taxon>
        <taxon>ecological metagenomes</taxon>
    </lineage>
</organism>
<dbReference type="AlphaFoldDB" id="X1EMX9"/>
<feature type="non-terminal residue" evidence="2">
    <location>
        <position position="148"/>
    </location>
</feature>
<protein>
    <recommendedName>
        <fullName evidence="1">DUF6455 domain-containing protein</fullName>
    </recommendedName>
</protein>